<dbReference type="AlphaFoldDB" id="X1LDU3"/>
<protein>
    <submittedName>
        <fullName evidence="1">Uncharacterized protein</fullName>
    </submittedName>
</protein>
<reference evidence="1" key="1">
    <citation type="journal article" date="2014" name="Front. Microbiol.">
        <title>High frequency of phylogenetically diverse reductive dehalogenase-homologous genes in deep subseafloor sedimentary metagenomes.</title>
        <authorList>
            <person name="Kawai M."/>
            <person name="Futagami T."/>
            <person name="Toyoda A."/>
            <person name="Takaki Y."/>
            <person name="Nishi S."/>
            <person name="Hori S."/>
            <person name="Arai W."/>
            <person name="Tsubouchi T."/>
            <person name="Morono Y."/>
            <person name="Uchiyama I."/>
            <person name="Ito T."/>
            <person name="Fujiyama A."/>
            <person name="Inagaki F."/>
            <person name="Takami H."/>
        </authorList>
    </citation>
    <scope>NUCLEOTIDE SEQUENCE</scope>
    <source>
        <strain evidence="1">Expedition CK06-06</strain>
    </source>
</reference>
<sequence>CVASVFRLDIRDWPLGRIMQLPDSCFAILKKTLDTPFTLPILIPMDNRDNGVSVKSKSKVKGNNVAFPEFPDSANLQLEIPPLEQSAKSAQIQDLQNADPGAPDRFELKLDLPVLTGERKGKKTSLACRYIVGIIAGYPDRGYWKTLSEDTIAQAIRSNRPKVIRAITEAEEVGYLDVDRRGKCNRYHISPVFKRFAKIWVNPALVRDDGLSIVQAVWLSLVKFRQRENEATWLTHRKAADFLGVSYHSVARAANWSAALGYVQKRHRPWRRSSKNEYCLTCLGRLATGVSEPESARPKRCALGQTSKEGYYFNARFTRNDNFHSRFGLSFESHLDQEVHRLLRFIGITDSVARPAAAQWRYDPESVRQAIVNAALYGDNYDRQMRRLGLPAPRFNPAGYIVATLNGARREGHDVRPSKLAQASLIRKQGGARAAAAGRLTEAEFEKRKKEQIRRLLSTPAKTPTPGKSAIPAEKPQFCDKSADDALLNSTLEIARRNWAAHHKPVIPPRKADFSVDSCH</sequence>
<gene>
    <name evidence="1" type="ORF">S06H3_02197</name>
</gene>
<feature type="non-terminal residue" evidence="1">
    <location>
        <position position="1"/>
    </location>
</feature>
<name>X1LDU3_9ZZZZ</name>
<comment type="caution">
    <text evidence="1">The sequence shown here is derived from an EMBL/GenBank/DDBJ whole genome shotgun (WGS) entry which is preliminary data.</text>
</comment>
<organism evidence="1">
    <name type="scientific">marine sediment metagenome</name>
    <dbReference type="NCBI Taxonomy" id="412755"/>
    <lineage>
        <taxon>unclassified sequences</taxon>
        <taxon>metagenomes</taxon>
        <taxon>ecological metagenomes</taxon>
    </lineage>
</organism>
<accession>X1LDU3</accession>
<proteinExistence type="predicted"/>
<evidence type="ECO:0000313" key="1">
    <source>
        <dbReference type="EMBL" id="GAI00595.1"/>
    </source>
</evidence>
<dbReference type="EMBL" id="BARV01000619">
    <property type="protein sequence ID" value="GAI00595.1"/>
    <property type="molecule type" value="Genomic_DNA"/>
</dbReference>